<reference evidence="1" key="1">
    <citation type="submission" date="2022-08" db="UniProtKB">
        <authorList>
            <consortium name="EnsemblMetazoa"/>
        </authorList>
    </citation>
    <scope>IDENTIFICATION</scope>
    <source>
        <strain evidence="1">Dongola</strain>
    </source>
</reference>
<evidence type="ECO:0000313" key="1">
    <source>
        <dbReference type="EnsemblMetazoa" id="AARA006182-PA"/>
    </source>
</evidence>
<proteinExistence type="predicted"/>
<dbReference type="Proteomes" id="UP000075840">
    <property type="component" value="Unassembled WGS sequence"/>
</dbReference>
<sequence length="282" mass="30715">MNGSKSSSINSLTAAKLQRIIKNVRAASRADSAACSTSSEDHKKFAKGHSSPLPNAGELKISCRKLTAHEIDKLINCLPSTQSPPPPPSIECCSSISATDKTKQQVHQQQEAPELSISNGQLQVESEISFTSSESNARLSRSTPELPADVEDNLVHSSESLGSSFGVCSQTYHASSQLNSCPPTFDPTVSAVTLFAFRPIEPGSSEEYESYGETSRSDDVDRPIMQVKVRPLASALLQQQHQPVLYRRYRQQSDDEQPLIDFRQIERNTRAAARKALGGGGW</sequence>
<dbReference type="VEuPathDB" id="VectorBase:AARA21_000715"/>
<name>A0A182HY04_ANOAR</name>
<evidence type="ECO:0000313" key="2">
    <source>
        <dbReference type="Proteomes" id="UP000075840"/>
    </source>
</evidence>
<organism evidence="1 2">
    <name type="scientific">Anopheles arabiensis</name>
    <name type="common">Mosquito</name>
    <dbReference type="NCBI Taxonomy" id="7173"/>
    <lineage>
        <taxon>Eukaryota</taxon>
        <taxon>Metazoa</taxon>
        <taxon>Ecdysozoa</taxon>
        <taxon>Arthropoda</taxon>
        <taxon>Hexapoda</taxon>
        <taxon>Insecta</taxon>
        <taxon>Pterygota</taxon>
        <taxon>Neoptera</taxon>
        <taxon>Endopterygota</taxon>
        <taxon>Diptera</taxon>
        <taxon>Nematocera</taxon>
        <taxon>Culicoidea</taxon>
        <taxon>Culicidae</taxon>
        <taxon>Anophelinae</taxon>
        <taxon>Anopheles</taxon>
    </lineage>
</organism>
<protein>
    <submittedName>
        <fullName evidence="1">Uncharacterized protein</fullName>
    </submittedName>
</protein>
<accession>A0A182HY04</accession>
<dbReference type="AlphaFoldDB" id="A0A182HY04"/>
<dbReference type="EnsemblMetazoa" id="AARA006182-RA">
    <property type="protein sequence ID" value="AARA006182-PA"/>
    <property type="gene ID" value="AARA006182"/>
</dbReference>
<dbReference type="VEuPathDB" id="VectorBase:AARA006182"/>
<dbReference type="EMBL" id="APCN01004452">
    <property type="status" value="NOT_ANNOTATED_CDS"/>
    <property type="molecule type" value="Genomic_DNA"/>
</dbReference>
<keyword evidence="2" id="KW-1185">Reference proteome</keyword>
<dbReference type="RefSeq" id="XP_040171407.1">
    <property type="nucleotide sequence ID" value="XM_040315473.1"/>
</dbReference>
<dbReference type="GeneID" id="120904941"/>